<reference evidence="1" key="1">
    <citation type="submission" date="2021-01" db="EMBL/GenBank/DDBJ databases">
        <title>Phytophthora aleatoria, a newly-described species from Pinus radiata is distinct from Phytophthora cactorum isolates based on comparative genomics.</title>
        <authorList>
            <person name="Mcdougal R."/>
            <person name="Panda P."/>
            <person name="Williams N."/>
            <person name="Studholme D.J."/>
        </authorList>
    </citation>
    <scope>NUCLEOTIDE SEQUENCE</scope>
    <source>
        <strain evidence="1">NZFS 3830</strain>
    </source>
</reference>
<evidence type="ECO:0000313" key="1">
    <source>
        <dbReference type="EMBL" id="KAG6952321.1"/>
    </source>
</evidence>
<accession>A0A8T1U0A9</accession>
<name>A0A8T1U0A9_9STRA</name>
<gene>
    <name evidence="1" type="ORF">JG687_00013070</name>
</gene>
<proteinExistence type="predicted"/>
<dbReference type="OrthoDB" id="137524at2759"/>
<dbReference type="Proteomes" id="UP000688947">
    <property type="component" value="Unassembled WGS sequence"/>
</dbReference>
<protein>
    <submittedName>
        <fullName evidence="1">Uncharacterized protein</fullName>
    </submittedName>
</protein>
<dbReference type="EMBL" id="JAENGZ010000929">
    <property type="protein sequence ID" value="KAG6952321.1"/>
    <property type="molecule type" value="Genomic_DNA"/>
</dbReference>
<sequence length="137" mass="15115">MVLLTPTTKELLVAIPFTGTITTLFRAKKKDGEWLKVFHSDDELLQSGGISSPTWEILDNADNVMDPRSIVCDGGFEFRGMHDPRPYVAHAVALLPPYRDLSKTEDGGDRVWQCLVSNCLLLAANVVSSTSTHKKSL</sequence>
<evidence type="ECO:0000313" key="2">
    <source>
        <dbReference type="Proteomes" id="UP000688947"/>
    </source>
</evidence>
<dbReference type="AlphaFoldDB" id="A0A8T1U0A9"/>
<organism evidence="1 2">
    <name type="scientific">Phytophthora cactorum</name>
    <dbReference type="NCBI Taxonomy" id="29920"/>
    <lineage>
        <taxon>Eukaryota</taxon>
        <taxon>Sar</taxon>
        <taxon>Stramenopiles</taxon>
        <taxon>Oomycota</taxon>
        <taxon>Peronosporomycetes</taxon>
        <taxon>Peronosporales</taxon>
        <taxon>Peronosporaceae</taxon>
        <taxon>Phytophthora</taxon>
    </lineage>
</organism>
<comment type="caution">
    <text evidence="1">The sequence shown here is derived from an EMBL/GenBank/DDBJ whole genome shotgun (WGS) entry which is preliminary data.</text>
</comment>